<dbReference type="RefSeq" id="WP_153448724.1">
    <property type="nucleotide sequence ID" value="NZ_CP045700.1"/>
</dbReference>
<keyword evidence="2" id="KW-0812">Transmembrane</keyword>
<evidence type="ECO:0000313" key="4">
    <source>
        <dbReference type="Proteomes" id="UP000348942"/>
    </source>
</evidence>
<evidence type="ECO:0000256" key="2">
    <source>
        <dbReference type="SAM" id="Phobius"/>
    </source>
</evidence>
<accession>A0A5Q0TIQ9</accession>
<reference evidence="3 4" key="1">
    <citation type="submission" date="2019-10" db="EMBL/GenBank/DDBJ databases">
        <title>Vibrio sp. nov., isolated from Coralline algae surface.</title>
        <authorList>
            <person name="Geng Y."/>
            <person name="Zhang X."/>
        </authorList>
    </citation>
    <scope>NUCLEOTIDE SEQUENCE [LARGE SCALE GENOMIC DNA]</scope>
    <source>
        <strain evidence="3 4">SM1977</strain>
    </source>
</reference>
<feature type="coiled-coil region" evidence="1">
    <location>
        <begin position="32"/>
        <end position="90"/>
    </location>
</feature>
<proteinExistence type="predicted"/>
<dbReference type="AlphaFoldDB" id="A0A5Q0TIQ9"/>
<name>A0A5Q0TIQ9_9VIBR</name>
<keyword evidence="2" id="KW-0472">Membrane</keyword>
<evidence type="ECO:0000313" key="3">
    <source>
        <dbReference type="EMBL" id="QGA66591.1"/>
    </source>
</evidence>
<keyword evidence="1" id="KW-0175">Coiled coil</keyword>
<feature type="transmembrane region" description="Helical" evidence="2">
    <location>
        <begin position="372"/>
        <end position="393"/>
    </location>
</feature>
<keyword evidence="4" id="KW-1185">Reference proteome</keyword>
<evidence type="ECO:0008006" key="5">
    <source>
        <dbReference type="Google" id="ProtNLM"/>
    </source>
</evidence>
<keyword evidence="2" id="KW-1133">Transmembrane helix</keyword>
<evidence type="ECO:0000256" key="1">
    <source>
        <dbReference type="SAM" id="Coils"/>
    </source>
</evidence>
<organism evidence="3 4">
    <name type="scientific">Vibrio algicola</name>
    <dbReference type="NCBI Taxonomy" id="2662262"/>
    <lineage>
        <taxon>Bacteria</taxon>
        <taxon>Pseudomonadati</taxon>
        <taxon>Pseudomonadota</taxon>
        <taxon>Gammaproteobacteria</taxon>
        <taxon>Vibrionales</taxon>
        <taxon>Vibrionaceae</taxon>
        <taxon>Vibrio</taxon>
    </lineage>
</organism>
<protein>
    <recommendedName>
        <fullName evidence="5">Phage tail tape measure protein</fullName>
    </recommendedName>
</protein>
<dbReference type="Proteomes" id="UP000348942">
    <property type="component" value="Chromosome 2"/>
</dbReference>
<gene>
    <name evidence="3" type="ORF">GFB47_14350</name>
</gene>
<dbReference type="EMBL" id="CP045700">
    <property type="protein sequence ID" value="QGA66591.1"/>
    <property type="molecule type" value="Genomic_DNA"/>
</dbReference>
<sequence>MATTQNLKAVVTLGGAVDGSFKSVTGALNKQLGSATKSVKTLEREQAKLNKEIKKSKLAGANVEFLTNKYDRLGKELDEARRKQKQLASVSNFGGKLKSAAVGITAVGATVVATSTAVVGSLFAITKAQAETMDGSKKLADSIGLPIETLQGYQYAAERSGVTTEQLNGAVEKMTRRTANFAQTAGGPAKKALEALGLAQEDLANLSTADKMDLLADRLNGVENAAYRNQVAFEIFGLKGTAMTNMLKDGSKGLKQYKEEADRLGWVLNKGAHEGAESFDDALLDTQLTIKGITRVVSAQLMPVFTNMMKKFTSWASENRETINGWAKSFGEWATEAIPKAVTALESFGKGIKTVSGFISSSVDMLGGWKNILTIIGSLMAAKVVVGISSFVTAGYKMIQMLKAATTVQAGLNVVMAANPIGLVVAAVGALIYAGYQLYTNWDSVTQWFKGTLNWFSTEFPATFNVIKTLFDWSPLGMVVNNWEPIKDFFSDLWGSIGSMFDSGLQKITAVWDTAKNLAGKLKFWGDDENSDNPQASPSSYAQGNNTALPTSRYGAALQGAQYANRSGNQTTIGTIQVNAAPGQSPQEVAQAVHKKMTGYENSLLSDIPQ</sequence>
<feature type="transmembrane region" description="Helical" evidence="2">
    <location>
        <begin position="414"/>
        <end position="436"/>
    </location>
</feature>